<dbReference type="AlphaFoldDB" id="A0A8H2ZXA6"/>
<evidence type="ECO:0000313" key="3">
    <source>
        <dbReference type="Proteomes" id="UP000663826"/>
    </source>
</evidence>
<feature type="non-terminal residue" evidence="2">
    <location>
        <position position="1"/>
    </location>
</feature>
<accession>A0A8H2ZXA6</accession>
<proteinExistence type="predicted"/>
<feature type="compositionally biased region" description="Polar residues" evidence="1">
    <location>
        <begin position="1"/>
        <end position="11"/>
    </location>
</feature>
<comment type="caution">
    <text evidence="2">The sequence shown here is derived from an EMBL/GenBank/DDBJ whole genome shotgun (WGS) entry which is preliminary data.</text>
</comment>
<organism evidence="2 3">
    <name type="scientific">Rhizoctonia solani</name>
    <dbReference type="NCBI Taxonomy" id="456999"/>
    <lineage>
        <taxon>Eukaryota</taxon>
        <taxon>Fungi</taxon>
        <taxon>Dikarya</taxon>
        <taxon>Basidiomycota</taxon>
        <taxon>Agaricomycotina</taxon>
        <taxon>Agaricomycetes</taxon>
        <taxon>Cantharellales</taxon>
        <taxon>Ceratobasidiaceae</taxon>
        <taxon>Rhizoctonia</taxon>
    </lineage>
</organism>
<reference evidence="2" key="1">
    <citation type="submission" date="2021-01" db="EMBL/GenBank/DDBJ databases">
        <authorList>
            <person name="Kaushik A."/>
        </authorList>
    </citation>
    <scope>NUCLEOTIDE SEQUENCE</scope>
    <source>
        <strain evidence="2">AG1-1B</strain>
    </source>
</reference>
<dbReference type="Proteomes" id="UP000663826">
    <property type="component" value="Unassembled WGS sequence"/>
</dbReference>
<feature type="region of interest" description="Disordered" evidence="1">
    <location>
        <begin position="1"/>
        <end position="34"/>
    </location>
</feature>
<gene>
    <name evidence="2" type="ORF">RDB_LOCUS3328</name>
</gene>
<protein>
    <submittedName>
        <fullName evidence="2">Uncharacterized protein</fullName>
    </submittedName>
</protein>
<dbReference type="EMBL" id="CAJMWQ010000140">
    <property type="protein sequence ID" value="CAE6341486.1"/>
    <property type="molecule type" value="Genomic_DNA"/>
</dbReference>
<sequence length="107" mass="11701">MSSQNISTQPTAAPAMQMAIEPESGKQNQTRFQSLRLRGGGAGLQPRDALLARFRASFAASAWKAAVIASRRFCAARARYSAEMMTSFLRTFASCIPESRTLDEPDQ</sequence>
<evidence type="ECO:0000313" key="2">
    <source>
        <dbReference type="EMBL" id="CAE6341486.1"/>
    </source>
</evidence>
<name>A0A8H2ZXA6_9AGAM</name>
<evidence type="ECO:0000256" key="1">
    <source>
        <dbReference type="SAM" id="MobiDB-lite"/>
    </source>
</evidence>